<dbReference type="InterPro" id="IPR032466">
    <property type="entry name" value="Metal_Hydrolase"/>
</dbReference>
<dbReference type="InterPro" id="IPR012696">
    <property type="entry name" value="PhnM"/>
</dbReference>
<reference evidence="2" key="1">
    <citation type="submission" date="2020-10" db="EMBL/GenBank/DDBJ databases">
        <title>Sequencing the genomes of 1000 actinobacteria strains.</title>
        <authorList>
            <person name="Klenk H.-P."/>
        </authorList>
    </citation>
    <scope>NUCLEOTIDE SEQUENCE</scope>
    <source>
        <strain evidence="2">DSM 45354</strain>
    </source>
</reference>
<sequence length="415" mass="44036">MSDTLSLSSGDQRSSSPLPWSLGRTPSSYVVSNVRVVLDDRVTDPASVVVERGVIVAVVERKHPLVGDVDGGGLVLMPGLIDVHSDALEKERVPRPTAVLPWDFALASFETKLVGAGVTTIFHGAAFQNKTAHGVTRTPTTALDICETVDRHRSARVDHRVDHRVLHRFAIRSEDGANSLRERLRAHAEDAEPILLSHEDHTPGQGQYANVAHFVDARVASGADRAEVTAQVARRMAEAHLTDHVREANFSWIEGLVRAGRVRLLGHDPDSAEAVDALVERGGRVAEFPTTLEAARRAREVGLLVVAGAPNVLRGGSHSGNVAATELISHGLVDALASDYLPTGLLGSVAALVRRGLTSLPEAVALVTAGPAAVAGLGDRGRIAPGLVADFALVDDRTSWPHVVTTLKAHPLAVL</sequence>
<dbReference type="EC" id="3.6.1.63" evidence="2"/>
<dbReference type="InterPro" id="IPR011059">
    <property type="entry name" value="Metal-dep_hydrolase_composite"/>
</dbReference>
<evidence type="ECO:0000313" key="2">
    <source>
        <dbReference type="EMBL" id="MBE1609089.1"/>
    </source>
</evidence>
<dbReference type="InterPro" id="IPR051781">
    <property type="entry name" value="Metallo-dep_Hydrolase"/>
</dbReference>
<comment type="caution">
    <text evidence="2">The sequence shown here is derived from an EMBL/GenBank/DDBJ whole genome shotgun (WGS) entry which is preliminary data.</text>
</comment>
<dbReference type="NCBIfam" id="NF011990">
    <property type="entry name" value="PRK15446.2-6"/>
    <property type="match status" value="1"/>
</dbReference>
<organism evidence="2 3">
    <name type="scientific">Actinopolymorpha pittospori</name>
    <dbReference type="NCBI Taxonomy" id="648752"/>
    <lineage>
        <taxon>Bacteria</taxon>
        <taxon>Bacillati</taxon>
        <taxon>Actinomycetota</taxon>
        <taxon>Actinomycetes</taxon>
        <taxon>Propionibacteriales</taxon>
        <taxon>Actinopolymorphaceae</taxon>
        <taxon>Actinopolymorpha</taxon>
    </lineage>
</organism>
<feature type="domain" description="Amidohydrolase 3" evidence="1">
    <location>
        <begin position="322"/>
        <end position="396"/>
    </location>
</feature>
<dbReference type="NCBIfam" id="NF011984">
    <property type="entry name" value="PRK15446.1-5"/>
    <property type="match status" value="1"/>
</dbReference>
<dbReference type="PIRSF" id="PIRSF038971">
    <property type="entry name" value="PhnM"/>
    <property type="match status" value="1"/>
</dbReference>
<dbReference type="SUPFAM" id="SSF51338">
    <property type="entry name" value="Composite domain of metallo-dependent hydrolases"/>
    <property type="match status" value="1"/>
</dbReference>
<evidence type="ECO:0000313" key="3">
    <source>
        <dbReference type="Proteomes" id="UP000638648"/>
    </source>
</evidence>
<name>A0A927MZA7_9ACTN</name>
<dbReference type="EMBL" id="JADBEM010000001">
    <property type="protein sequence ID" value="MBE1609089.1"/>
    <property type="molecule type" value="Genomic_DNA"/>
</dbReference>
<keyword evidence="2" id="KW-0378">Hydrolase</keyword>
<dbReference type="RefSeq" id="WP_337918035.1">
    <property type="nucleotide sequence ID" value="NZ_BAABJL010000273.1"/>
</dbReference>
<protein>
    <submittedName>
        <fullName evidence="2">Alpha-D-ribose 1-methylphosphonate 5-triphosphate diphosphatase</fullName>
        <ecNumber evidence="2">3.6.1.63</ecNumber>
    </submittedName>
</protein>
<gene>
    <name evidence="2" type="ORF">HEB94_005937</name>
</gene>
<dbReference type="PANTHER" id="PTHR43135">
    <property type="entry name" value="ALPHA-D-RIBOSE 1-METHYLPHOSPHONATE 5-TRIPHOSPHATE DIPHOSPHATASE"/>
    <property type="match status" value="1"/>
</dbReference>
<keyword evidence="3" id="KW-1185">Reference proteome</keyword>
<dbReference type="GO" id="GO:0019700">
    <property type="term" value="P:organic phosphonate catabolic process"/>
    <property type="evidence" value="ECO:0007669"/>
    <property type="project" value="InterPro"/>
</dbReference>
<dbReference type="Gene3D" id="3.20.20.140">
    <property type="entry name" value="Metal-dependent hydrolases"/>
    <property type="match status" value="2"/>
</dbReference>
<dbReference type="PANTHER" id="PTHR43135:SF3">
    <property type="entry name" value="ALPHA-D-RIBOSE 1-METHYLPHOSPHONATE 5-TRIPHOSPHATE DIPHOSPHATASE"/>
    <property type="match status" value="1"/>
</dbReference>
<proteinExistence type="predicted"/>
<dbReference type="SUPFAM" id="SSF51556">
    <property type="entry name" value="Metallo-dependent hydrolases"/>
    <property type="match status" value="1"/>
</dbReference>
<dbReference type="InterPro" id="IPR013108">
    <property type="entry name" value="Amidohydro_3"/>
</dbReference>
<dbReference type="Pfam" id="PF07969">
    <property type="entry name" value="Amidohydro_3"/>
    <property type="match status" value="1"/>
</dbReference>
<dbReference type="Proteomes" id="UP000638648">
    <property type="component" value="Unassembled WGS sequence"/>
</dbReference>
<dbReference type="GO" id="GO:0016810">
    <property type="term" value="F:hydrolase activity, acting on carbon-nitrogen (but not peptide) bonds"/>
    <property type="evidence" value="ECO:0007669"/>
    <property type="project" value="InterPro"/>
</dbReference>
<accession>A0A927MZA7</accession>
<dbReference type="AlphaFoldDB" id="A0A927MZA7"/>
<evidence type="ECO:0000259" key="1">
    <source>
        <dbReference type="Pfam" id="PF07969"/>
    </source>
</evidence>